<dbReference type="EnsemblMetazoa" id="XM_017134427.2">
    <property type="protein sequence ID" value="XP_016989916.2"/>
    <property type="gene ID" value="LOC108052100"/>
</dbReference>
<dbReference type="Proteomes" id="UP001652680">
    <property type="component" value="Unassembled WGS sequence"/>
</dbReference>
<dbReference type="PANTHER" id="PTHR11461:SF372">
    <property type="entry name" value="ACCESSORY GLAND PROTEIN ACP76A-RELATED"/>
    <property type="match status" value="1"/>
</dbReference>
<accession>A0ABM5I4F9</accession>
<keyword evidence="7" id="KW-1185">Reference proteome</keyword>
<keyword evidence="1" id="KW-0646">Protease inhibitor</keyword>
<dbReference type="InterPro" id="IPR023796">
    <property type="entry name" value="Serpin_dom"/>
</dbReference>
<organism evidence="6 7">
    <name type="scientific">Drosophila rhopaloa</name>
    <name type="common">Fruit fly</name>
    <dbReference type="NCBI Taxonomy" id="1041015"/>
    <lineage>
        <taxon>Eukaryota</taxon>
        <taxon>Metazoa</taxon>
        <taxon>Ecdysozoa</taxon>
        <taxon>Arthropoda</taxon>
        <taxon>Hexapoda</taxon>
        <taxon>Insecta</taxon>
        <taxon>Pterygota</taxon>
        <taxon>Neoptera</taxon>
        <taxon>Endopterygota</taxon>
        <taxon>Diptera</taxon>
        <taxon>Brachycera</taxon>
        <taxon>Muscomorpha</taxon>
        <taxon>Ephydroidea</taxon>
        <taxon>Drosophilidae</taxon>
        <taxon>Drosophila</taxon>
        <taxon>Sophophora</taxon>
    </lineage>
</organism>
<protein>
    <recommendedName>
        <fullName evidence="5">Serpin domain-containing protein</fullName>
    </recommendedName>
</protein>
<keyword evidence="2" id="KW-0722">Serine protease inhibitor</keyword>
<feature type="domain" description="Serpin" evidence="5">
    <location>
        <begin position="27"/>
        <end position="366"/>
    </location>
</feature>
<name>A0ABM5I4F9_DRORH</name>
<dbReference type="SMART" id="SM00093">
    <property type="entry name" value="SERPIN"/>
    <property type="match status" value="1"/>
</dbReference>
<dbReference type="PANTHER" id="PTHR11461">
    <property type="entry name" value="SERINE PROTEASE INHIBITOR, SERPIN"/>
    <property type="match status" value="1"/>
</dbReference>
<dbReference type="InterPro" id="IPR023795">
    <property type="entry name" value="Serpin_CS"/>
</dbReference>
<dbReference type="Pfam" id="PF00079">
    <property type="entry name" value="Serpin"/>
    <property type="match status" value="1"/>
</dbReference>
<proteinExistence type="inferred from homology"/>
<keyword evidence="4" id="KW-0732">Signal</keyword>
<dbReference type="RefSeq" id="XP_016989916.2">
    <property type="nucleotide sequence ID" value="XM_017134427.2"/>
</dbReference>
<dbReference type="Gene3D" id="2.30.39.10">
    <property type="entry name" value="Alpha-1-antitrypsin, domain 1"/>
    <property type="match status" value="1"/>
</dbReference>
<dbReference type="GeneID" id="108052100"/>
<sequence>MVKLQLAFSALCALLLFGKALSENRTSQLFEEIGSHTKENFVLSLFDIELILFEIYAGNAILNDSNLRQDLIIGIGDSEVKKEMQALATKYRKASRAQIKMASRVFVPQEDPLSKEISLIYSLLTERAKKHDYNKDVKNSRTMEKWVSENVDRALTKYALDKKATQLVALSGMSVTPQWSIRFKSQHNRYFDRKYGTGHSKGPLCVPMMHTLLKIETMATDEAKGIFIKFVTTDIGILFLLPRKGVSCQDVLDNLSTQINAEMDDPRDINLILPIFKANYEPDISSVIKKINMASVFNGTKFYSEFNIKIDEFVQNTVIDIQPNHNLTEVNDIDMKNIEKFEVNRPFVFVIKDKDSIYAVGRIENLDGLTSQVNCSRKYYDFD</sequence>
<dbReference type="InterPro" id="IPR000215">
    <property type="entry name" value="Serpin_fam"/>
</dbReference>
<dbReference type="InterPro" id="IPR036186">
    <property type="entry name" value="Serpin_sf"/>
</dbReference>
<evidence type="ECO:0000259" key="5">
    <source>
        <dbReference type="SMART" id="SM00093"/>
    </source>
</evidence>
<feature type="signal peptide" evidence="4">
    <location>
        <begin position="1"/>
        <end position="22"/>
    </location>
</feature>
<dbReference type="Gene3D" id="3.30.497.10">
    <property type="entry name" value="Antithrombin, subunit I, domain 2"/>
    <property type="match status" value="1"/>
</dbReference>
<dbReference type="PROSITE" id="PS00284">
    <property type="entry name" value="SERPIN"/>
    <property type="match status" value="1"/>
</dbReference>
<comment type="similarity">
    <text evidence="3">Belongs to the serpin family.</text>
</comment>
<evidence type="ECO:0000256" key="2">
    <source>
        <dbReference type="ARBA" id="ARBA00022900"/>
    </source>
</evidence>
<feature type="chain" id="PRO_5046766384" description="Serpin domain-containing protein" evidence="4">
    <location>
        <begin position="23"/>
        <end position="383"/>
    </location>
</feature>
<dbReference type="InterPro" id="IPR042178">
    <property type="entry name" value="Serpin_sf_1"/>
</dbReference>
<dbReference type="InterPro" id="IPR042185">
    <property type="entry name" value="Serpin_sf_2"/>
</dbReference>
<reference evidence="6" key="2">
    <citation type="submission" date="2025-05" db="UniProtKB">
        <authorList>
            <consortium name="EnsemblMetazoa"/>
        </authorList>
    </citation>
    <scope>IDENTIFICATION</scope>
</reference>
<evidence type="ECO:0000256" key="1">
    <source>
        <dbReference type="ARBA" id="ARBA00022690"/>
    </source>
</evidence>
<evidence type="ECO:0000313" key="6">
    <source>
        <dbReference type="EnsemblMetazoa" id="XP_016989916.2"/>
    </source>
</evidence>
<reference evidence="7" key="1">
    <citation type="journal article" date="2021" name="Elife">
        <title>Highly contiguous assemblies of 101 drosophilid genomes.</title>
        <authorList>
            <person name="Kim B.Y."/>
            <person name="Wang J.R."/>
            <person name="Miller D.E."/>
            <person name="Barmina O."/>
            <person name="Delaney E."/>
            <person name="Thompson A."/>
            <person name="Comeault A.A."/>
            <person name="Peede D."/>
            <person name="D'Agostino E.R."/>
            <person name="Pelaez J."/>
            <person name="Aguilar J.M."/>
            <person name="Haji D."/>
            <person name="Matsunaga T."/>
            <person name="Armstrong E.E."/>
            <person name="Zych M."/>
            <person name="Ogawa Y."/>
            <person name="Stamenkovic-Radak M."/>
            <person name="Jelic M."/>
            <person name="Veselinovic M.S."/>
            <person name="Tanaskovic M."/>
            <person name="Eric P."/>
            <person name="Gao J.J."/>
            <person name="Katoh T.K."/>
            <person name="Toda M.J."/>
            <person name="Watabe H."/>
            <person name="Watada M."/>
            <person name="Davis J.S."/>
            <person name="Moyle L.C."/>
            <person name="Manoli G."/>
            <person name="Bertolini E."/>
            <person name="Kostal V."/>
            <person name="Hawley R.S."/>
            <person name="Takahashi A."/>
            <person name="Jones C.D."/>
            <person name="Price D.K."/>
            <person name="Whiteman N."/>
            <person name="Kopp A."/>
            <person name="Matute D.R."/>
            <person name="Petrov D.A."/>
        </authorList>
    </citation>
    <scope>NUCLEOTIDE SEQUENCE [LARGE SCALE GENOMIC DNA]</scope>
</reference>
<evidence type="ECO:0000313" key="7">
    <source>
        <dbReference type="Proteomes" id="UP001652680"/>
    </source>
</evidence>
<evidence type="ECO:0000256" key="3">
    <source>
        <dbReference type="RuleBase" id="RU000411"/>
    </source>
</evidence>
<evidence type="ECO:0000256" key="4">
    <source>
        <dbReference type="SAM" id="SignalP"/>
    </source>
</evidence>
<dbReference type="SUPFAM" id="SSF56574">
    <property type="entry name" value="Serpins"/>
    <property type="match status" value="1"/>
</dbReference>